<dbReference type="PROSITE" id="PS00028">
    <property type="entry name" value="ZINC_FINGER_C2H2_1"/>
    <property type="match status" value="1"/>
</dbReference>
<reference evidence="2" key="1">
    <citation type="journal article" date="2014" name="Nature">
        <title>Genome-defence small RNAs exapted for epigenetic mating-type inheritance.</title>
        <authorList>
            <person name="Singh D.P."/>
            <person name="Saudemont B."/>
            <person name="Guglielmi G."/>
            <person name="Arnaiz O."/>
            <person name="Gout J.F."/>
            <person name="Prajer M."/>
            <person name="Potekhin A."/>
            <person name="Przybos E."/>
            <person name="Aubusson-Fleury A."/>
            <person name="Bhullar S."/>
            <person name="Bouhouche K."/>
            <person name="Lhuillier-Akakpo M."/>
            <person name="Tanty V."/>
            <person name="Blugeon C."/>
            <person name="Alberti A."/>
            <person name="Labadie K."/>
            <person name="Aury J.M."/>
            <person name="Sperling L."/>
            <person name="Duharcourt S."/>
            <person name="Meyer E."/>
        </authorList>
    </citation>
    <scope>NUCLEOTIDE SEQUENCE</scope>
    <source>
        <strain evidence="2">38</strain>
    </source>
</reference>
<feature type="domain" description="C2H2-type" evidence="1">
    <location>
        <begin position="72"/>
        <end position="93"/>
    </location>
</feature>
<name>A0A023ZT13_9CILI</name>
<organism evidence="2">
    <name type="scientific">Paramecium septaurelia</name>
    <dbReference type="NCBI Taxonomy" id="43139"/>
    <lineage>
        <taxon>Eukaryota</taxon>
        <taxon>Sar</taxon>
        <taxon>Alveolata</taxon>
        <taxon>Ciliophora</taxon>
        <taxon>Intramacronucleata</taxon>
        <taxon>Oligohymenophorea</taxon>
        <taxon>Peniculida</taxon>
        <taxon>Parameciidae</taxon>
        <taxon>Paramecium</taxon>
    </lineage>
</organism>
<gene>
    <name evidence="2" type="primary">mtC</name>
</gene>
<dbReference type="EMBL" id="KJ748549">
    <property type="protein sequence ID" value="AHY82548.1"/>
    <property type="molecule type" value="Genomic_DNA"/>
</dbReference>
<proteinExistence type="predicted"/>
<dbReference type="InterPro" id="IPR013087">
    <property type="entry name" value="Znf_C2H2_type"/>
</dbReference>
<dbReference type="AlphaFoldDB" id="A0A023ZT13"/>
<protein>
    <submittedName>
        <fullName evidence="2">MtC protein</fullName>
    </submittedName>
</protein>
<evidence type="ECO:0000313" key="2">
    <source>
        <dbReference type="EMBL" id="AHY82548.1"/>
    </source>
</evidence>
<accession>A0A023ZT13</accession>
<evidence type="ECO:0000259" key="1">
    <source>
        <dbReference type="PROSITE" id="PS00028"/>
    </source>
</evidence>
<sequence length="136" mass="16300">MKNKNLHSNVQLNKINHINFGNKQWHLFQIGNEDNQPCQQLSLITKPKMINSFQQQQSQIIPRNIKKQINQCQFCSQRFKNHKALGGHISKKHKGSSKKYNQKMRSYKRNTQKRFNRRILTKYIRSLFGFEEQVDQ</sequence>